<feature type="disulfide bond" evidence="4">
    <location>
        <begin position="620"/>
        <end position="630"/>
    </location>
</feature>
<evidence type="ECO:0000256" key="5">
    <source>
        <dbReference type="PROSITE-ProRule" id="PRU00504"/>
    </source>
</evidence>
<keyword evidence="1" id="KW-0732">Signal</keyword>
<dbReference type="SMART" id="SM00181">
    <property type="entry name" value="EGF"/>
    <property type="match status" value="4"/>
</dbReference>
<feature type="disulfide bond" evidence="4">
    <location>
        <begin position="639"/>
        <end position="648"/>
    </location>
</feature>
<reference evidence="7 8" key="1">
    <citation type="submission" date="2014-11" db="EMBL/GenBank/DDBJ databases">
        <authorList>
            <person name="Zhu J."/>
            <person name="Qi W."/>
            <person name="Song R."/>
        </authorList>
    </citation>
    <scope>NUCLEOTIDE SEQUENCE [LARGE SCALE GENOMIC DNA]</scope>
</reference>
<accession>A0A0G4GCW3</accession>
<dbReference type="PROSITE" id="PS01186">
    <property type="entry name" value="EGF_2"/>
    <property type="match status" value="1"/>
</dbReference>
<organism evidence="7 8">
    <name type="scientific">Vitrella brassicaformis (strain CCMP3155)</name>
    <dbReference type="NCBI Taxonomy" id="1169540"/>
    <lineage>
        <taxon>Eukaryota</taxon>
        <taxon>Sar</taxon>
        <taxon>Alveolata</taxon>
        <taxon>Colpodellida</taxon>
        <taxon>Vitrellaceae</taxon>
        <taxon>Vitrella</taxon>
    </lineage>
</organism>
<keyword evidence="8" id="KW-1185">Reference proteome</keyword>
<feature type="repeat" description="NHL" evidence="5">
    <location>
        <begin position="172"/>
        <end position="207"/>
    </location>
</feature>
<gene>
    <name evidence="7" type="ORF">Vbra_17433</name>
</gene>
<dbReference type="PROSITE" id="PS50026">
    <property type="entry name" value="EGF_3"/>
    <property type="match status" value="1"/>
</dbReference>
<evidence type="ECO:0000256" key="3">
    <source>
        <dbReference type="ARBA" id="ARBA00023157"/>
    </source>
</evidence>
<dbReference type="PANTHER" id="PTHR14949">
    <property type="entry name" value="EGF-LIKE-DOMAIN, MULTIPLE 7, 8"/>
    <property type="match status" value="1"/>
</dbReference>
<evidence type="ECO:0000313" key="8">
    <source>
        <dbReference type="Proteomes" id="UP000041254"/>
    </source>
</evidence>
<proteinExistence type="predicted"/>
<dbReference type="InParanoid" id="A0A0G4GCW3"/>
<evidence type="ECO:0000256" key="4">
    <source>
        <dbReference type="PROSITE-ProRule" id="PRU00076"/>
    </source>
</evidence>
<evidence type="ECO:0000256" key="2">
    <source>
        <dbReference type="ARBA" id="ARBA00022737"/>
    </source>
</evidence>
<dbReference type="VEuPathDB" id="CryptoDB:Vbra_17433"/>
<dbReference type="OrthoDB" id="18487at2759"/>
<dbReference type="InterPro" id="IPR000742">
    <property type="entry name" value="EGF"/>
</dbReference>
<keyword evidence="2" id="KW-0677">Repeat</keyword>
<dbReference type="PROSITE" id="PS00022">
    <property type="entry name" value="EGF_1"/>
    <property type="match status" value="2"/>
</dbReference>
<dbReference type="Proteomes" id="UP000041254">
    <property type="component" value="Unassembled WGS sequence"/>
</dbReference>
<dbReference type="STRING" id="1169540.A0A0G4GCW3"/>
<dbReference type="InterPro" id="IPR011042">
    <property type="entry name" value="6-blade_b-propeller_TolB-like"/>
</dbReference>
<evidence type="ECO:0000259" key="6">
    <source>
        <dbReference type="PROSITE" id="PS50026"/>
    </source>
</evidence>
<dbReference type="Pfam" id="PF01436">
    <property type="entry name" value="NHL"/>
    <property type="match status" value="1"/>
</dbReference>
<dbReference type="PANTHER" id="PTHR14949:SF56">
    <property type="entry name" value="EGF-LIKE-DOMAIN, MULTIPLE 7"/>
    <property type="match status" value="1"/>
</dbReference>
<dbReference type="InterPro" id="IPR050969">
    <property type="entry name" value="Dev_Signal_Modulators"/>
</dbReference>
<dbReference type="Gene3D" id="2.120.10.30">
    <property type="entry name" value="TolB, C-terminal domain"/>
    <property type="match status" value="1"/>
</dbReference>
<dbReference type="AlphaFoldDB" id="A0A0G4GCW3"/>
<comment type="caution">
    <text evidence="4">Lacks conserved residue(s) required for the propagation of feature annotation.</text>
</comment>
<dbReference type="PRINTS" id="PR00011">
    <property type="entry name" value="EGFLAMININ"/>
</dbReference>
<dbReference type="Gene3D" id="2.10.25.10">
    <property type="entry name" value="Laminin"/>
    <property type="match status" value="1"/>
</dbReference>
<dbReference type="EMBL" id="CDMY01000628">
    <property type="protein sequence ID" value="CEM27120.1"/>
    <property type="molecule type" value="Genomic_DNA"/>
</dbReference>
<dbReference type="PhylomeDB" id="A0A0G4GCW3"/>
<feature type="domain" description="EGF-like" evidence="6">
    <location>
        <begin position="616"/>
        <end position="649"/>
    </location>
</feature>
<keyword evidence="4" id="KW-0245">EGF-like domain</keyword>
<evidence type="ECO:0000313" key="7">
    <source>
        <dbReference type="EMBL" id="CEM27120.1"/>
    </source>
</evidence>
<evidence type="ECO:0000256" key="1">
    <source>
        <dbReference type="ARBA" id="ARBA00022729"/>
    </source>
</evidence>
<keyword evidence="3 4" id="KW-1015">Disulfide bond</keyword>
<dbReference type="PROSITE" id="PS51125">
    <property type="entry name" value="NHL"/>
    <property type="match status" value="1"/>
</dbReference>
<dbReference type="SUPFAM" id="SSF63829">
    <property type="entry name" value="Calcium-dependent phosphotriesterase"/>
    <property type="match status" value="1"/>
</dbReference>
<sequence length="860" mass="92304">MGEASAASDPVPPTVTLEPAGIYRQEMNTTYPFLIAPAHLKERLIAARLNTTDDWWEFSILKSQSWPVYPGGTPIANPSQDGLIHDQDTAPLGFASGTLDTSYFRGGDRGCGDPTKVCNLRHLHVSADGILYVLDSHRVLRFANHPITEHGSRGFLLYMAPTQTFGSINLEGSDKSTLSRPQGMSASSTHVFVADTENHRVVVLRASDLSYVTQYGSTGVALTGNRGFNRPWDTTYVSAPQPTLYVSDRANARIVELLVKNISPDGRGEIITWRHTPDTDCTNAPANSRTTDIAGGTLTYVSPDECKSACQHNPLCDCFSYDNTTTCAGGTACGDYHKGTCVLKEGCWDTVNDCVASLSLDMYFIERPGTLEFVEEINNNLANPRLMALSYPYLFIQKMNRQIRVIDVTDPTPKSSTLALNRADSPPGTGTFHELYSFISHGPYLFTSHVDDDLLGPRYIMTIPITQTTTQYTVSFAFGGNLEANRDAGGVVRVVEGRDARLTVSNVEGLDVFPRSGQSINYVSLRGKLNHVNAALDSVTIDNFKEDRYVIEASITSDDGLAYASARTTIAIGTKRLLGTADCPTYNSLVCGGRGECHPLTQTCVCAHPYTGGNCGETQCVPACQNGGTCNTATGTCTCSGRFGGFACEELACPIHNGRVCNEAGTCNTTTGVCMCEYPHFGETCQYTSCPAAEVTAYGIPATECALHGRCDINVDTIAECVCDLGWYGSGCNHAVCVHGRRQQFQMETGVVPVRGYSIEAGTVDAFGCGLARRSRCDPLTGECLCSDLPPGGSGSRACTYHECSDVGQDFAGTAQATVTDCGWSDTAGGSYCNFASGRCVCQPEASINGGGYGWNCSLF</sequence>
<dbReference type="InterPro" id="IPR001258">
    <property type="entry name" value="NHL_repeat"/>
</dbReference>
<protein>
    <recommendedName>
        <fullName evidence="6">EGF-like domain-containing protein</fullName>
    </recommendedName>
</protein>
<name>A0A0G4GCW3_VITBC</name>